<feature type="chain" id="PRO_5004545806" evidence="2">
    <location>
        <begin position="26"/>
        <end position="719"/>
    </location>
</feature>
<keyword evidence="1" id="KW-0812">Transmembrane</keyword>
<accession>S6ARJ2</accession>
<dbReference type="EMBL" id="AP013068">
    <property type="protein sequence ID" value="BAN46631.1"/>
    <property type="molecule type" value="Genomic_DNA"/>
</dbReference>
<feature type="signal peptide" evidence="2">
    <location>
        <begin position="1"/>
        <end position="25"/>
    </location>
</feature>
<proteinExistence type="predicted"/>
<reference evidence="3 4" key="1">
    <citation type="journal article" date="2013" name="Genome Announc.">
        <title>Complete Genome Sequence of the Carbazole Degrader Pseudomonas resinovorans Strain CA10 (NBRC 106553).</title>
        <authorList>
            <person name="Shintani M."/>
            <person name="Hosoyama A."/>
            <person name="Ohji S."/>
            <person name="Tsuchikane K."/>
            <person name="Takarada H."/>
            <person name="Yamazoe A."/>
            <person name="Fujita N."/>
            <person name="Nojiri H."/>
        </authorList>
    </citation>
    <scope>NUCLEOTIDE SEQUENCE [LARGE SCALE GENOMIC DNA]</scope>
    <source>
        <strain evidence="3 4">NBRC 106553</strain>
    </source>
</reference>
<dbReference type="HOGENOM" id="CLU_015622_0_0_6"/>
<keyword evidence="1" id="KW-1133">Transmembrane helix</keyword>
<sequence length="719" mass="79635">MSTPERRHCLALAIALCLPALSAQACGPDFPLSLLDDRAQTLAELPEGNFAFEAARLGKPVPGLGQAGDATLVSYWDNGDSRYLQQRDEVEQQQLGDALDQQVKRLRALGDARQVEDQGLDLPAELRLYTAGAVAFAQQDPVLASDYFRRVLELPPEQRRLRSTWAAYSLGRAQASLSRRDGVPADEARRSEEDQRLFMEDAGQAAREAFQKTRQLAAQGYADPLELGIASLGEEALLARQGDDWATAIDLYASQAAHQSATGYSSLRQLAGELARMPDAQLVPLLTITEVQQLLTARLLSRIDGDESGESRLATLLIDNAGADLANADRLAALAYQSGRYADAAHFLAKAGDTGLAWWLRAKLALREGDATGAAEAYAKASRAFPASEDWGTRRAANWDYETVKPRCRVDGENAILSLQRGDYLDAFDLLYRSGDIYWWDSATLAERVLSLEELKRYVDTKVPAPAMQNDPDPENYQPLPPAAQLRDLLARRLLREGRYAEAPAYFHSDELRAAAHRYGQARLDGEDRLTATGRAAALYEAARIAREQGMELLGYEMSPDFHSLGGSFSLLQVGHQQAGDLLSADEAERQNTNLAQPNTRYHYRWVAAQLAGRAADQLPTSSQAYAAVLCKATGWLLYRDLQGARDYYRRYVETGPFVPWAANFGQTCEEPDFDAASRRVWEERGQWLRSTLRPYKYLLGAALVIGAGIFWIRRRRGE</sequence>
<protein>
    <submittedName>
        <fullName evidence="3">Uncharacterized protein</fullName>
    </submittedName>
</protein>
<dbReference type="Proteomes" id="UP000015503">
    <property type="component" value="Chromosome"/>
</dbReference>
<dbReference type="KEGG" id="pre:PCA10_08990"/>
<evidence type="ECO:0000256" key="2">
    <source>
        <dbReference type="SAM" id="SignalP"/>
    </source>
</evidence>
<feature type="transmembrane region" description="Helical" evidence="1">
    <location>
        <begin position="695"/>
        <end position="713"/>
    </location>
</feature>
<gene>
    <name evidence="3" type="ORF">PCA10_08990</name>
</gene>
<dbReference type="STRING" id="1245471.PCA10_08990"/>
<dbReference type="PROSITE" id="PS51257">
    <property type="entry name" value="PROKAR_LIPOPROTEIN"/>
    <property type="match status" value="1"/>
</dbReference>
<dbReference type="eggNOG" id="COG3063">
    <property type="taxonomic scope" value="Bacteria"/>
</dbReference>
<evidence type="ECO:0000313" key="4">
    <source>
        <dbReference type="Proteomes" id="UP000015503"/>
    </source>
</evidence>
<dbReference type="AlphaFoldDB" id="S6ARJ2"/>
<keyword evidence="2" id="KW-0732">Signal</keyword>
<keyword evidence="4" id="KW-1185">Reference proteome</keyword>
<name>S6ARJ2_METRE</name>
<dbReference type="OrthoDB" id="179859at2"/>
<organism evidence="3 4">
    <name type="scientific">Metapseudomonas resinovorans NBRC 106553</name>
    <dbReference type="NCBI Taxonomy" id="1245471"/>
    <lineage>
        <taxon>Bacteria</taxon>
        <taxon>Pseudomonadati</taxon>
        <taxon>Pseudomonadota</taxon>
        <taxon>Gammaproteobacteria</taxon>
        <taxon>Pseudomonadales</taxon>
        <taxon>Pseudomonadaceae</taxon>
        <taxon>Metapseudomonas</taxon>
    </lineage>
</organism>
<evidence type="ECO:0000313" key="3">
    <source>
        <dbReference type="EMBL" id="BAN46631.1"/>
    </source>
</evidence>
<dbReference type="RefSeq" id="WP_016490833.1">
    <property type="nucleotide sequence ID" value="NC_021499.1"/>
</dbReference>
<evidence type="ECO:0000256" key="1">
    <source>
        <dbReference type="SAM" id="Phobius"/>
    </source>
</evidence>
<keyword evidence="1" id="KW-0472">Membrane</keyword>
<dbReference type="PATRIC" id="fig|1245471.3.peg.904"/>